<gene>
    <name evidence="8" type="primary">ilvD</name>
    <name evidence="8" type="ORF">GCM10011322_01400</name>
</gene>
<organism evidence="8 9">
    <name type="scientific">Salinarimonas ramus</name>
    <dbReference type="NCBI Taxonomy" id="690164"/>
    <lineage>
        <taxon>Bacteria</taxon>
        <taxon>Pseudomonadati</taxon>
        <taxon>Pseudomonadota</taxon>
        <taxon>Alphaproteobacteria</taxon>
        <taxon>Hyphomicrobiales</taxon>
        <taxon>Salinarimonadaceae</taxon>
        <taxon>Salinarimonas</taxon>
    </lineage>
</organism>
<name>A0A917Q3N0_9HYPH</name>
<dbReference type="GO" id="GO:0051536">
    <property type="term" value="F:iron-sulfur cluster binding"/>
    <property type="evidence" value="ECO:0007669"/>
    <property type="project" value="UniProtKB-KW"/>
</dbReference>
<feature type="domain" description="Dihydroxy-acid/6-phosphogluconate dehydratase C-terminal" evidence="7">
    <location>
        <begin position="363"/>
        <end position="560"/>
    </location>
</feature>
<dbReference type="SUPFAM" id="SSF52016">
    <property type="entry name" value="LeuD/IlvD-like"/>
    <property type="match status" value="1"/>
</dbReference>
<keyword evidence="9" id="KW-1185">Reference proteome</keyword>
<sequence>MTRRTLESLRSQRWYAADDMRAFAHRQRTQQMGMRREEFMGKPVVAILNTWSDMSPCHAHLRERAQAVKRGVWQAGGYPVELPALSVGEVMVKPTTMLYRNFLAMEAEELLRSHPVDGAVLLGGCDKSTPGLLMGAISMDLPVIFCPAGPMSNGQWRGVKTGAGTHTKKYWDEYRAGRLSAQDWVDLESRMTRSAGTCNTMGTASTMTSIVDAMGLTLFGASSIPAVDSGHSRMAAACGERIVAMIWDDVRPSTILSRETFQNGLVAYMAMGGSTNAAVHLVAMARRAGVDLTLDDMAEVSARIPVLANLFPSGDYLMEDFWFAGGLPALLAKLEAHLDLSRPTIEGRTLGQALAGAQCWNHDVIRDLENPAVPLEKGRTLAVLRGNLAPDGAVMKTSAANPKFLRHEGPALVFDSPGEMNKTLDDPDLDVSEDTILVLRNAGPVGAPGMPEWGNLPIPKKLLAAGIRDMVRICDGRMSGTHYGTCVLHVSPEAAIGGPLGLLRTGDIVVLDVAAGRIDMKVDEAEIARRRAEWTPTAYRYDRSFAALYQRHVSQAHEGCDFDFLAAGPSVPEPPIY</sequence>
<evidence type="ECO:0000259" key="7">
    <source>
        <dbReference type="Pfam" id="PF24877"/>
    </source>
</evidence>
<evidence type="ECO:0000256" key="1">
    <source>
        <dbReference type="ARBA" id="ARBA00006486"/>
    </source>
</evidence>
<dbReference type="Pfam" id="PF24877">
    <property type="entry name" value="ILV_EDD_C"/>
    <property type="match status" value="1"/>
</dbReference>
<keyword evidence="4" id="KW-0411">Iron-sulfur</keyword>
<dbReference type="InterPro" id="IPR000581">
    <property type="entry name" value="ILV_EDD_N"/>
</dbReference>
<evidence type="ECO:0000259" key="6">
    <source>
        <dbReference type="Pfam" id="PF00920"/>
    </source>
</evidence>
<dbReference type="NCBIfam" id="NF009559">
    <property type="entry name" value="PRK13016.1"/>
    <property type="match status" value="1"/>
</dbReference>
<dbReference type="RefSeq" id="WP_188908431.1">
    <property type="nucleotide sequence ID" value="NZ_BMMF01000001.1"/>
</dbReference>
<comment type="similarity">
    <text evidence="1">Belongs to the IlvD/Edd family.</text>
</comment>
<dbReference type="InterPro" id="IPR020558">
    <property type="entry name" value="DiOHA_6PGluconate_deHydtase_CS"/>
</dbReference>
<dbReference type="InterPro" id="IPR037237">
    <property type="entry name" value="IlvD/EDD_N"/>
</dbReference>
<dbReference type="PROSITE" id="PS00886">
    <property type="entry name" value="ILVD_EDD_1"/>
    <property type="match status" value="1"/>
</dbReference>
<dbReference type="AlphaFoldDB" id="A0A917Q3N0"/>
<evidence type="ECO:0000313" key="9">
    <source>
        <dbReference type="Proteomes" id="UP000600449"/>
    </source>
</evidence>
<dbReference type="GO" id="GO:0046872">
    <property type="term" value="F:metal ion binding"/>
    <property type="evidence" value="ECO:0007669"/>
    <property type="project" value="UniProtKB-KW"/>
</dbReference>
<dbReference type="PANTHER" id="PTHR43183:SF2">
    <property type="entry name" value="DIHYDROXY-ACID DEHYDRATASE"/>
    <property type="match status" value="1"/>
</dbReference>
<evidence type="ECO:0000256" key="4">
    <source>
        <dbReference type="ARBA" id="ARBA00023014"/>
    </source>
</evidence>
<keyword evidence="2" id="KW-0479">Metal-binding</keyword>
<dbReference type="InterPro" id="IPR052352">
    <property type="entry name" value="Sugar_Degrad_Dehydratases"/>
</dbReference>
<dbReference type="Proteomes" id="UP000600449">
    <property type="component" value="Unassembled WGS sequence"/>
</dbReference>
<accession>A0A917Q3N0</accession>
<dbReference type="Pfam" id="PF00920">
    <property type="entry name" value="ILVD_EDD_N"/>
    <property type="match status" value="1"/>
</dbReference>
<evidence type="ECO:0000256" key="3">
    <source>
        <dbReference type="ARBA" id="ARBA00023004"/>
    </source>
</evidence>
<evidence type="ECO:0000256" key="2">
    <source>
        <dbReference type="ARBA" id="ARBA00022723"/>
    </source>
</evidence>
<dbReference type="InterPro" id="IPR042096">
    <property type="entry name" value="Dihydro-acid_dehy_C"/>
</dbReference>
<dbReference type="PANTHER" id="PTHR43183">
    <property type="entry name" value="HYPOTHETICAL DIHYDROXYACID DEHYDRATASE (EUROFUNG)-RELATED"/>
    <property type="match status" value="1"/>
</dbReference>
<dbReference type="FunFam" id="3.50.30.80:FF:000001">
    <property type="entry name" value="Dihydroxy-acid dehydratase"/>
    <property type="match status" value="1"/>
</dbReference>
<reference evidence="8 9" key="1">
    <citation type="journal article" date="2014" name="Int. J. Syst. Evol. Microbiol.">
        <title>Complete genome sequence of Corynebacterium casei LMG S-19264T (=DSM 44701T), isolated from a smear-ripened cheese.</title>
        <authorList>
            <consortium name="US DOE Joint Genome Institute (JGI-PGF)"/>
            <person name="Walter F."/>
            <person name="Albersmeier A."/>
            <person name="Kalinowski J."/>
            <person name="Ruckert C."/>
        </authorList>
    </citation>
    <scope>NUCLEOTIDE SEQUENCE [LARGE SCALE GENOMIC DNA]</scope>
    <source>
        <strain evidence="8 9">CGMCC 1.9161</strain>
    </source>
</reference>
<feature type="domain" description="Dihydroxy-acid/6-phosphogluconate dehydratase N-terminal" evidence="6">
    <location>
        <begin position="42"/>
        <end position="352"/>
    </location>
</feature>
<keyword evidence="5" id="KW-0456">Lyase</keyword>
<dbReference type="Gene3D" id="3.50.30.80">
    <property type="entry name" value="IlvD/EDD C-terminal domain-like"/>
    <property type="match status" value="1"/>
</dbReference>
<dbReference type="EMBL" id="BMMF01000001">
    <property type="protein sequence ID" value="GGK18407.1"/>
    <property type="molecule type" value="Genomic_DNA"/>
</dbReference>
<keyword evidence="3" id="KW-0408">Iron</keyword>
<evidence type="ECO:0000313" key="8">
    <source>
        <dbReference type="EMBL" id="GGK18407.1"/>
    </source>
</evidence>
<proteinExistence type="inferred from homology"/>
<evidence type="ECO:0000256" key="5">
    <source>
        <dbReference type="ARBA" id="ARBA00023239"/>
    </source>
</evidence>
<dbReference type="InterPro" id="IPR056740">
    <property type="entry name" value="ILV_EDD_C"/>
</dbReference>
<dbReference type="NCBIfam" id="NF004784">
    <property type="entry name" value="PRK06131.1"/>
    <property type="match status" value="1"/>
</dbReference>
<protein>
    <submittedName>
        <fullName evidence="8">Dihydroxy-acid dehydratase</fullName>
    </submittedName>
</protein>
<dbReference type="SUPFAM" id="SSF143975">
    <property type="entry name" value="IlvD/EDD N-terminal domain-like"/>
    <property type="match status" value="1"/>
</dbReference>
<comment type="caution">
    <text evidence="8">The sequence shown here is derived from an EMBL/GenBank/DDBJ whole genome shotgun (WGS) entry which is preliminary data.</text>
</comment>
<dbReference type="NCBIfam" id="NF009560">
    <property type="entry name" value="PRK13017.1"/>
    <property type="match status" value="1"/>
</dbReference>
<dbReference type="GO" id="GO:0016836">
    <property type="term" value="F:hydro-lyase activity"/>
    <property type="evidence" value="ECO:0007669"/>
    <property type="project" value="UniProtKB-ARBA"/>
</dbReference>